<dbReference type="InterPro" id="IPR039261">
    <property type="entry name" value="FNR_nucleotide-bd"/>
</dbReference>
<dbReference type="Proteomes" id="UP000003111">
    <property type="component" value="Unassembled WGS sequence"/>
</dbReference>
<dbReference type="InterPro" id="IPR039374">
    <property type="entry name" value="SIP_fam"/>
</dbReference>
<evidence type="ECO:0000313" key="2">
    <source>
        <dbReference type="EMBL" id="EFQ82971.1"/>
    </source>
</evidence>
<feature type="domain" description="FAD-binding FR-type" evidence="1">
    <location>
        <begin position="3"/>
        <end position="125"/>
    </location>
</feature>
<dbReference type="InterPro" id="IPR017938">
    <property type="entry name" value="Riboflavin_synthase-like_b-brl"/>
</dbReference>
<dbReference type="EMBL" id="ACLF03000006">
    <property type="protein sequence ID" value="EFQ82971.1"/>
    <property type="molecule type" value="Genomic_DNA"/>
</dbReference>
<dbReference type="Pfam" id="PF04954">
    <property type="entry name" value="SIP"/>
    <property type="match status" value="1"/>
</dbReference>
<dbReference type="OrthoDB" id="9814826at2"/>
<dbReference type="InterPro" id="IPR007037">
    <property type="entry name" value="SIP_rossman_dom"/>
</dbReference>
<dbReference type="PROSITE" id="PS51384">
    <property type="entry name" value="FAD_FR"/>
    <property type="match status" value="1"/>
</dbReference>
<reference evidence="2" key="1">
    <citation type="submission" date="2010-08" db="EMBL/GenBank/DDBJ databases">
        <authorList>
            <person name="Muzny D."/>
            <person name="Qin X."/>
            <person name="Buhay C."/>
            <person name="Dugan-Rocha S."/>
            <person name="Ding Y."/>
            <person name="Chen G."/>
            <person name="Hawes A."/>
            <person name="Holder M."/>
            <person name="Jhangiani S."/>
            <person name="Johnson A."/>
            <person name="Khan Z."/>
            <person name="Li Z."/>
            <person name="Liu W."/>
            <person name="Liu X."/>
            <person name="Perez L."/>
            <person name="Shen H."/>
            <person name="Wang Q."/>
            <person name="Watt J."/>
            <person name="Xi L."/>
            <person name="Xin Y."/>
            <person name="Zhou J."/>
            <person name="Deng J."/>
            <person name="Jiang H."/>
            <person name="Liu Y."/>
            <person name="Qu J."/>
            <person name="Song X.-Z."/>
            <person name="Zhang L."/>
            <person name="Villasana D."/>
            <person name="Johnson A."/>
            <person name="Liu J."/>
            <person name="Liyanage D."/>
            <person name="Lorensuhewa L."/>
            <person name="Robinson T."/>
            <person name="Song A."/>
            <person name="Song B.-B."/>
            <person name="Dinh H."/>
            <person name="Thornton R."/>
            <person name="Coyle M."/>
            <person name="Francisco L."/>
            <person name="Jackson L."/>
            <person name="Javaid M."/>
            <person name="Korchina V."/>
            <person name="Kovar C."/>
            <person name="Mata R."/>
            <person name="Mathew T."/>
            <person name="Ngo R."/>
            <person name="Nguyen L."/>
            <person name="Nguyen N."/>
            <person name="Okwuonu G."/>
            <person name="Ongeri F."/>
            <person name="Pham C."/>
            <person name="Simmons D."/>
            <person name="Wilczek-Boney K."/>
            <person name="Hale W."/>
            <person name="Jakkamsetti A."/>
            <person name="Pham P."/>
            <person name="Ruth R."/>
            <person name="San Lucas F."/>
            <person name="Warren J."/>
            <person name="Zhang J."/>
            <person name="Zhao Z."/>
            <person name="Zhou C."/>
            <person name="Zhu D."/>
            <person name="Lee S."/>
            <person name="Bess C."/>
            <person name="Blankenburg K."/>
            <person name="Forbes L."/>
            <person name="Fu Q."/>
            <person name="Gubbala S."/>
            <person name="Hirani K."/>
            <person name="Jayaseelan J.C."/>
            <person name="Lara F."/>
            <person name="Munidasa M."/>
            <person name="Palculict T."/>
            <person name="Patil S."/>
            <person name="Pu L.-L."/>
            <person name="Saada N."/>
            <person name="Tang L."/>
            <person name="Weissenberger G."/>
            <person name="Zhu Y."/>
            <person name="Hemphill L."/>
            <person name="Shang Y."/>
            <person name="Youmans B."/>
            <person name="Ayvaz T."/>
            <person name="Ross M."/>
            <person name="Santibanez J."/>
            <person name="Aqrawi P."/>
            <person name="Gross S."/>
            <person name="Joshi V."/>
            <person name="Fowler G."/>
            <person name="Nazareth L."/>
            <person name="Reid J."/>
            <person name="Worley K."/>
            <person name="Petrosino J."/>
            <person name="Highlander S."/>
            <person name="Gibbs R."/>
        </authorList>
    </citation>
    <scope>NUCLEOTIDE SEQUENCE [LARGE SCALE GENOMIC DNA]</scope>
    <source>
        <strain evidence="2">DSM 15272</strain>
    </source>
</reference>
<dbReference type="AlphaFoldDB" id="E2SCL8"/>
<proteinExistence type="predicted"/>
<dbReference type="InterPro" id="IPR017927">
    <property type="entry name" value="FAD-bd_FR_type"/>
</dbReference>
<dbReference type="CDD" id="cd06193">
    <property type="entry name" value="siderophore_interacting"/>
    <property type="match status" value="1"/>
</dbReference>
<dbReference type="InterPro" id="IPR013113">
    <property type="entry name" value="SIP_FAD-bd"/>
</dbReference>
<dbReference type="Gene3D" id="2.40.30.10">
    <property type="entry name" value="Translation factors"/>
    <property type="match status" value="1"/>
</dbReference>
<dbReference type="PANTHER" id="PTHR30157:SF0">
    <property type="entry name" value="NADPH-DEPENDENT FERRIC-CHELATE REDUCTASE"/>
    <property type="match status" value="1"/>
</dbReference>
<accession>E2SCL8</accession>
<evidence type="ECO:0000259" key="1">
    <source>
        <dbReference type="PROSITE" id="PS51384"/>
    </source>
</evidence>
<dbReference type="PANTHER" id="PTHR30157">
    <property type="entry name" value="FERRIC REDUCTASE, NADPH-DEPENDENT"/>
    <property type="match status" value="1"/>
</dbReference>
<keyword evidence="3" id="KW-1185">Reference proteome</keyword>
<dbReference type="SUPFAM" id="SSF63380">
    <property type="entry name" value="Riboflavin synthase domain-like"/>
    <property type="match status" value="1"/>
</dbReference>
<dbReference type="GO" id="GO:0016491">
    <property type="term" value="F:oxidoreductase activity"/>
    <property type="evidence" value="ECO:0007669"/>
    <property type="project" value="InterPro"/>
</dbReference>
<evidence type="ECO:0000313" key="3">
    <source>
        <dbReference type="Proteomes" id="UP000003111"/>
    </source>
</evidence>
<name>E2SCL8_9ACTN</name>
<dbReference type="STRING" id="585531.HMPREF0063_12180"/>
<sequence>MTVDVHELVVLRQEYVTPRMVRLVLGGPGLAGLESRTPDDHVKLVFPDSDTGRVRLPVRSADGLSLEWPRPFPETREYTIRRLTADECWIDFVVHEGGLASGWAVAAAPGATLAVAGPRAGEVVPGTFTHHVLLGDHTALPAIGRWLEDLPDGVRASVAVLVPDRAEEQDLLVRDGVDLTWFHEDDPAVPSSVLADFAAGVDRTDGRPVYLWAAGEAALLKPVRVWARSNGFARGTCDIAGYWRRPRTRSL</sequence>
<dbReference type="Pfam" id="PF08021">
    <property type="entry name" value="FAD_binding_9"/>
    <property type="match status" value="1"/>
</dbReference>
<organism evidence="2 3">
    <name type="scientific">Aeromicrobium marinum DSM 15272</name>
    <dbReference type="NCBI Taxonomy" id="585531"/>
    <lineage>
        <taxon>Bacteria</taxon>
        <taxon>Bacillati</taxon>
        <taxon>Actinomycetota</taxon>
        <taxon>Actinomycetes</taxon>
        <taxon>Propionibacteriales</taxon>
        <taxon>Nocardioidaceae</taxon>
        <taxon>Aeromicrobium</taxon>
    </lineage>
</organism>
<gene>
    <name evidence="2" type="ORF">HMPREF0063_12180</name>
</gene>
<protein>
    <submittedName>
        <fullName evidence="2">Siderophore-interacting FAD-binding domain protein</fullName>
    </submittedName>
</protein>
<dbReference type="RefSeq" id="WP_007077272.1">
    <property type="nucleotide sequence ID" value="NZ_CM001024.1"/>
</dbReference>
<dbReference type="eggNOG" id="COG2375">
    <property type="taxonomic scope" value="Bacteria"/>
</dbReference>
<dbReference type="HOGENOM" id="CLU_040923_4_0_11"/>
<comment type="caution">
    <text evidence="2">The sequence shown here is derived from an EMBL/GenBank/DDBJ whole genome shotgun (WGS) entry which is preliminary data.</text>
</comment>
<dbReference type="Gene3D" id="3.40.50.80">
    <property type="entry name" value="Nucleotide-binding domain of ferredoxin-NADP reductase (FNR) module"/>
    <property type="match status" value="1"/>
</dbReference>